<organism evidence="8 9">
    <name type="scientific">Roseibium alexandrii</name>
    <dbReference type="NCBI Taxonomy" id="388408"/>
    <lineage>
        <taxon>Bacteria</taxon>
        <taxon>Pseudomonadati</taxon>
        <taxon>Pseudomonadota</taxon>
        <taxon>Alphaproteobacteria</taxon>
        <taxon>Hyphomicrobiales</taxon>
        <taxon>Stappiaceae</taxon>
        <taxon>Roseibium</taxon>
    </lineage>
</organism>
<dbReference type="Gene3D" id="3.40.50.1240">
    <property type="entry name" value="Phosphoglycerate mutase-like"/>
    <property type="match status" value="1"/>
</dbReference>
<proteinExistence type="inferred from homology"/>
<dbReference type="GO" id="GO:0006096">
    <property type="term" value="P:glycolytic process"/>
    <property type="evidence" value="ECO:0007669"/>
    <property type="project" value="UniProtKB-KW"/>
</dbReference>
<dbReference type="STRING" id="388408.LAX5112_01190"/>
<keyword evidence="9" id="KW-1185">Reference proteome</keyword>
<gene>
    <name evidence="8" type="ORF">LAX5112_01190</name>
</gene>
<dbReference type="PANTHER" id="PTHR11931">
    <property type="entry name" value="PHOSPHOGLYCERATE MUTASE"/>
    <property type="match status" value="1"/>
</dbReference>
<dbReference type="InterPro" id="IPR005952">
    <property type="entry name" value="Phosphogly_mut1"/>
</dbReference>
<evidence type="ECO:0000313" key="9">
    <source>
        <dbReference type="Proteomes" id="UP000053235"/>
    </source>
</evidence>
<evidence type="ECO:0000256" key="3">
    <source>
        <dbReference type="ARBA" id="ARBA00022432"/>
    </source>
</evidence>
<dbReference type="AlphaFoldDB" id="A0A0M6ZXX5"/>
<dbReference type="InterPro" id="IPR029033">
    <property type="entry name" value="His_PPase_superfam"/>
</dbReference>
<accession>A0A0M6ZXX5</accession>
<dbReference type="Pfam" id="PF00300">
    <property type="entry name" value="His_Phos_1"/>
    <property type="match status" value="1"/>
</dbReference>
<keyword evidence="5" id="KW-0413">Isomerase</keyword>
<dbReference type="EMBL" id="CXWD01000004">
    <property type="protein sequence ID" value="CTQ67046.1"/>
    <property type="molecule type" value="Genomic_DNA"/>
</dbReference>
<evidence type="ECO:0000256" key="1">
    <source>
        <dbReference type="ARBA" id="ARBA00006717"/>
    </source>
</evidence>
<evidence type="ECO:0000256" key="2">
    <source>
        <dbReference type="ARBA" id="ARBA00012028"/>
    </source>
</evidence>
<dbReference type="OrthoDB" id="9781415at2"/>
<dbReference type="InterPro" id="IPR013078">
    <property type="entry name" value="His_Pase_superF_clade-1"/>
</dbReference>
<evidence type="ECO:0000256" key="7">
    <source>
        <dbReference type="PIRSR" id="PIRSR613078-2"/>
    </source>
</evidence>
<evidence type="ECO:0000256" key="5">
    <source>
        <dbReference type="ARBA" id="ARBA00023235"/>
    </source>
</evidence>
<evidence type="ECO:0000313" key="8">
    <source>
        <dbReference type="EMBL" id="CTQ67046.1"/>
    </source>
</evidence>
<feature type="binding site" evidence="7">
    <location>
        <position position="71"/>
    </location>
    <ligand>
        <name>substrate</name>
    </ligand>
</feature>
<reference evidence="9" key="1">
    <citation type="submission" date="2015-07" db="EMBL/GenBank/DDBJ databases">
        <authorList>
            <person name="Rodrigo-Torres Lidia"/>
            <person name="Arahal R.David."/>
        </authorList>
    </citation>
    <scope>NUCLEOTIDE SEQUENCE [LARGE SCALE GENOMIC DNA]</scope>
    <source>
        <strain evidence="9">CECT 5112</strain>
    </source>
</reference>
<protein>
    <recommendedName>
        <fullName evidence="2">phosphoglycerate mutase (2,3-diphosphoglycerate-dependent)</fullName>
        <ecNumber evidence="2">5.4.2.11</ecNumber>
    </recommendedName>
</protein>
<evidence type="ECO:0000256" key="6">
    <source>
        <dbReference type="PIRSR" id="PIRSR613078-1"/>
    </source>
</evidence>
<dbReference type="RefSeq" id="WP_055671032.1">
    <property type="nucleotide sequence ID" value="NZ_CXWD01000004.1"/>
</dbReference>
<keyword evidence="4" id="KW-0324">Glycolysis</keyword>
<dbReference type="GO" id="GO:0006094">
    <property type="term" value="P:gluconeogenesis"/>
    <property type="evidence" value="ECO:0007669"/>
    <property type="project" value="UniProtKB-KW"/>
</dbReference>
<keyword evidence="3" id="KW-0312">Gluconeogenesis</keyword>
<feature type="active site" description="Proton donor/acceptor" evidence="6">
    <location>
        <position position="100"/>
    </location>
</feature>
<feature type="active site" description="Tele-phosphohistidine intermediate" evidence="6">
    <location>
        <position position="16"/>
    </location>
</feature>
<sequence>MTGSAATGPIAVLIRHGDYHQRKNVPSALQPFPLTKQGEAQGKACGEDLSAWLSDEHLTLNPIVYSSCQLRAWQTARLACDVLIKHGHTLTIEQTPSLAERSVGSAANLTLDEIETILTEDPRFDTPPMAWKSDSDYCLPLQGAESLIMAGQRVADHLTRTTAQQPAGTVTLHFGHGASFRHAAHLVGVLTRDQIAQYSMHHARPLHLCHIENGTWAQTGGTWKIRQLTDKTLD</sequence>
<dbReference type="GO" id="GO:0004619">
    <property type="term" value="F:phosphoglycerate mutase activity"/>
    <property type="evidence" value="ECO:0007669"/>
    <property type="project" value="UniProtKB-EC"/>
</dbReference>
<dbReference type="Proteomes" id="UP000053235">
    <property type="component" value="Unassembled WGS sequence"/>
</dbReference>
<dbReference type="EC" id="5.4.2.11" evidence="2"/>
<dbReference type="SUPFAM" id="SSF53254">
    <property type="entry name" value="Phosphoglycerate mutase-like"/>
    <property type="match status" value="1"/>
</dbReference>
<evidence type="ECO:0000256" key="4">
    <source>
        <dbReference type="ARBA" id="ARBA00023152"/>
    </source>
</evidence>
<comment type="similarity">
    <text evidence="1">Belongs to the phosphoglycerate mutase family. BPG-dependent PGAM subfamily.</text>
</comment>
<name>A0A0M6ZXX5_9HYPH</name>